<dbReference type="InterPro" id="IPR032466">
    <property type="entry name" value="Metal_Hydrolase"/>
</dbReference>
<feature type="modified residue" description="N6-carboxylysine" evidence="5">
    <location>
        <position position="154"/>
    </location>
</feature>
<comment type="cofactor">
    <cofactor evidence="1">
        <name>Zn(2+)</name>
        <dbReference type="ChEBI" id="CHEBI:29105"/>
    </cofactor>
</comment>
<dbReference type="InterPro" id="IPR050378">
    <property type="entry name" value="Metallo-dep_Hydrolases_sf"/>
</dbReference>
<evidence type="ECO:0000256" key="3">
    <source>
        <dbReference type="ARBA" id="ARBA00022723"/>
    </source>
</evidence>
<dbReference type="GO" id="GO:0005829">
    <property type="term" value="C:cytosol"/>
    <property type="evidence" value="ECO:0007669"/>
    <property type="project" value="TreeGrafter"/>
</dbReference>
<dbReference type="AlphaFoldDB" id="E6LLX5"/>
<evidence type="ECO:0000313" key="7">
    <source>
        <dbReference type="EMBL" id="EFU77174.1"/>
    </source>
</evidence>
<dbReference type="InterPro" id="IPR006680">
    <property type="entry name" value="Amidohydro-rel"/>
</dbReference>
<dbReference type="Gene3D" id="3.20.20.140">
    <property type="entry name" value="Metal-dependent hydrolases"/>
    <property type="match status" value="1"/>
</dbReference>
<keyword evidence="3" id="KW-0479">Metal-binding</keyword>
<evidence type="ECO:0000256" key="1">
    <source>
        <dbReference type="ARBA" id="ARBA00001947"/>
    </source>
</evidence>
<reference evidence="7 8" key="1">
    <citation type="submission" date="2010-12" db="EMBL/GenBank/DDBJ databases">
        <authorList>
            <person name="Muzny D."/>
            <person name="Qin X."/>
            <person name="Deng J."/>
            <person name="Jiang H."/>
            <person name="Liu Y."/>
            <person name="Qu J."/>
            <person name="Song X.-Z."/>
            <person name="Zhang L."/>
            <person name="Thornton R."/>
            <person name="Coyle M."/>
            <person name="Francisco L."/>
            <person name="Jackson L."/>
            <person name="Javaid M."/>
            <person name="Korchina V."/>
            <person name="Kovar C."/>
            <person name="Mata R."/>
            <person name="Mathew T."/>
            <person name="Ngo R."/>
            <person name="Nguyen L."/>
            <person name="Nguyen N."/>
            <person name="Okwuonu G."/>
            <person name="Ongeri F."/>
            <person name="Pham C."/>
            <person name="Simmons D."/>
            <person name="Wilczek-Boney K."/>
            <person name="Hale W."/>
            <person name="Jakkamsetti A."/>
            <person name="Pham P."/>
            <person name="Ruth R."/>
            <person name="San Lucas F."/>
            <person name="Warren J."/>
            <person name="Zhang J."/>
            <person name="Zhao Z."/>
            <person name="Zhou C."/>
            <person name="Zhu D."/>
            <person name="Lee S."/>
            <person name="Bess C."/>
            <person name="Blankenburg K."/>
            <person name="Forbes L."/>
            <person name="Fu Q."/>
            <person name="Gubbala S."/>
            <person name="Hirani K."/>
            <person name="Jayaseelan J.C."/>
            <person name="Lara F."/>
            <person name="Munidasa M."/>
            <person name="Palculict T."/>
            <person name="Patil S."/>
            <person name="Pu L.-L."/>
            <person name="Saada N."/>
            <person name="Tang L."/>
            <person name="Weissenberger G."/>
            <person name="Zhu Y."/>
            <person name="Hemphill L."/>
            <person name="Shang Y."/>
            <person name="Youmans B."/>
            <person name="Ayvaz T."/>
            <person name="Ross M."/>
            <person name="Santibanez J."/>
            <person name="Aqrawi P."/>
            <person name="Gross S."/>
            <person name="Joshi V."/>
            <person name="Fowler G."/>
            <person name="Nazareth L."/>
            <person name="Reid J."/>
            <person name="Worley K."/>
            <person name="Petrosino J."/>
            <person name="Highlander S."/>
            <person name="Gibbs R."/>
        </authorList>
    </citation>
    <scope>NUCLEOTIDE SEQUENCE [LARGE SCALE GENOMIC DNA]</scope>
    <source>
        <strain evidence="7 8">DSM 3986</strain>
    </source>
</reference>
<sequence length="463" mass="51493">MKKVFIKGGTIVNSKESFAGNILIEDEKIAKVSDPDEFIELDNDTKVVDASGKLIFPGFIDAHTHFDLHVAGTVTCDDFYSGTKAAISGGTTTIIDFGTQYKGETLNEGMDNWLNKAKDGVFCDYGIHMSISDWNEEAKRQCRDMMDRGVTTFKIYLTYDILLKDNEAFEVIQRLKEVGAITGVHCENAGLIFALQQEFVEAGLQKKVSSHYKTRPAAAEAEAIGRILHLAEVADSDIIDVHLTCKEGLDEIRAARKRGQKVYAETCPQYLTMTDSLYELPGFEGAKYVIAPPLRKQSDIDELWRAIADGEIQTVSTDHCAFTFEQKKLGKDDFRKIPGGMPGVETRGIVMYSEGVTKGRISVEKMCEVLCENPAKLYGLYDRKGFIEEGFDADIVILNPNGETKITAATQVSKCDYAPLEGKVLSGHIEKVFLRGGEIVDNAKIKDIPEGKFLERKPYRKFL</sequence>
<evidence type="ECO:0000259" key="6">
    <source>
        <dbReference type="Pfam" id="PF01979"/>
    </source>
</evidence>
<dbReference type="EMBL" id="AEPW01000039">
    <property type="protein sequence ID" value="EFU77174.1"/>
    <property type="molecule type" value="Genomic_DNA"/>
</dbReference>
<gene>
    <name evidence="7" type="primary">hydA</name>
    <name evidence="7" type="ORF">HMPREF0381_0954</name>
</gene>
<dbReference type="NCBIfam" id="TIGR02033">
    <property type="entry name" value="D-hydantoinase"/>
    <property type="match status" value="1"/>
</dbReference>
<comment type="PTM">
    <text evidence="5">Carbamylation allows a single lysine to coordinate two divalent metal cations.</text>
</comment>
<dbReference type="Pfam" id="PF01979">
    <property type="entry name" value="Amidohydro_1"/>
    <property type="match status" value="1"/>
</dbReference>
<protein>
    <submittedName>
        <fullName evidence="7">Dihydropyrimidinase</fullName>
        <ecNumber evidence="7">3.5.2.2</ecNumber>
    </submittedName>
</protein>
<dbReference type="SUPFAM" id="SSF51338">
    <property type="entry name" value="Composite domain of metallo-dependent hydrolases"/>
    <property type="match status" value="1"/>
</dbReference>
<accession>E6LLX5</accession>
<dbReference type="FunFam" id="3.20.20.140:FF:000174">
    <property type="entry name" value="Dihydropyrimidinase-related protein 2"/>
    <property type="match status" value="1"/>
</dbReference>
<dbReference type="PANTHER" id="PTHR11647:SF1">
    <property type="entry name" value="COLLAPSIN RESPONSE MEDIATOR PROTEIN"/>
    <property type="match status" value="1"/>
</dbReference>
<comment type="similarity">
    <text evidence="2">Belongs to the metallo-dependent hydrolases superfamily. Hydantoinase/dihydropyrimidinase family.</text>
</comment>
<proteinExistence type="inferred from homology"/>
<comment type="caution">
    <text evidence="7">The sequence shown here is derived from an EMBL/GenBank/DDBJ whole genome shotgun (WGS) entry which is preliminary data.</text>
</comment>
<dbReference type="GO" id="GO:0046872">
    <property type="term" value="F:metal ion binding"/>
    <property type="evidence" value="ECO:0007669"/>
    <property type="project" value="UniProtKB-KW"/>
</dbReference>
<dbReference type="eggNOG" id="COG0044">
    <property type="taxonomic scope" value="Bacteria"/>
</dbReference>
<feature type="domain" description="Amidohydrolase-related" evidence="6">
    <location>
        <begin position="55"/>
        <end position="432"/>
    </location>
</feature>
<name>E6LLX5_9FIRM</name>
<dbReference type="SUPFAM" id="SSF51556">
    <property type="entry name" value="Metallo-dependent hydrolases"/>
    <property type="match status" value="1"/>
</dbReference>
<dbReference type="PANTHER" id="PTHR11647">
    <property type="entry name" value="HYDRANTOINASE/DIHYDROPYRIMIDINASE FAMILY MEMBER"/>
    <property type="match status" value="1"/>
</dbReference>
<evidence type="ECO:0000256" key="2">
    <source>
        <dbReference type="ARBA" id="ARBA00008829"/>
    </source>
</evidence>
<organism evidence="7 8">
    <name type="scientific">Lachnoanaerobaculum saburreum DSM 3986</name>
    <dbReference type="NCBI Taxonomy" id="887325"/>
    <lineage>
        <taxon>Bacteria</taxon>
        <taxon>Bacillati</taxon>
        <taxon>Bacillota</taxon>
        <taxon>Clostridia</taxon>
        <taxon>Lachnospirales</taxon>
        <taxon>Lachnospiraceae</taxon>
        <taxon>Lachnoanaerobaculum</taxon>
    </lineage>
</organism>
<dbReference type="HOGENOM" id="CLU_015572_2_0_9"/>
<dbReference type="InterPro" id="IPR011059">
    <property type="entry name" value="Metal-dep_hydrolase_composite"/>
</dbReference>
<dbReference type="InterPro" id="IPR011778">
    <property type="entry name" value="Hydantoinase/dihydroPyrase"/>
</dbReference>
<evidence type="ECO:0000256" key="5">
    <source>
        <dbReference type="PIRSR" id="PIRSR611778-50"/>
    </source>
</evidence>
<dbReference type="Proteomes" id="UP000003434">
    <property type="component" value="Unassembled WGS sequence"/>
</dbReference>
<dbReference type="Gene3D" id="2.30.40.10">
    <property type="entry name" value="Urease, subunit C, domain 1"/>
    <property type="match status" value="1"/>
</dbReference>
<evidence type="ECO:0000256" key="4">
    <source>
        <dbReference type="ARBA" id="ARBA00022801"/>
    </source>
</evidence>
<evidence type="ECO:0000313" key="8">
    <source>
        <dbReference type="Proteomes" id="UP000003434"/>
    </source>
</evidence>
<dbReference type="RefSeq" id="WP_008750723.1">
    <property type="nucleotide sequence ID" value="NZ_GL622296.1"/>
</dbReference>
<keyword evidence="4 7" id="KW-0378">Hydrolase</keyword>
<dbReference type="EC" id="3.5.2.2" evidence="7"/>
<dbReference type="GO" id="GO:0004157">
    <property type="term" value="F:dihydropyrimidinase activity"/>
    <property type="evidence" value="ECO:0007669"/>
    <property type="project" value="UniProtKB-EC"/>
</dbReference>
<dbReference type="CDD" id="cd01314">
    <property type="entry name" value="D-HYD"/>
    <property type="match status" value="1"/>
</dbReference>